<proteinExistence type="predicted"/>
<feature type="transmembrane region" description="Helical" evidence="2">
    <location>
        <begin position="349"/>
        <end position="367"/>
    </location>
</feature>
<feature type="transmembrane region" description="Helical" evidence="2">
    <location>
        <begin position="147"/>
        <end position="166"/>
    </location>
</feature>
<sequence>MSTPPRDARTSRWPLLGIAIGFSALYLLQAPGTLTADTKLDVPLDPWGFMGRATHLWNSLAEFGYLPNQYVGYLFPMGPFFGLGHLLGVPPWISQRLWMTLLLTVSTWGVVRLADALRLGIPVTRIIAGLAYTLSPMFLGKIGATSVALAGAAMLPWITLPLILALRPDGALGADTGTAAARPAGAGDGDGTAGTDRRLTPRRAAAASGLAVLCTGGTNATVTLCVLLCPGVVLLFAGGSRRAWALRAWWVLSLVLATAWWVLALAVQGRYGLNFLPYTETAATTTATTSVAEALRGATDWLAYLQLPRPWLPAATEYISRPVPILGSAAVAAIGLWGLARPDLPARRLLLVTLAVGTVSVSAAYPGDPGGPLAGPLRDLLGDQLGFLRNVYKFQPVVRLPIALGVAHALTVLPRGSARYRRLFAARGWPRAGYHGVASVTAVLTAAALVCGITPALSGRALQPRPFTQVPDYWVQAADWLADNPDGGHTLVLPASPFAEYSWGRPLDEPLQWLAKSPWGVRSLIPLGGVGITRLMDGIEQELATGSAPGLSRALARAGIGQILLRNDLEQKDWDVPPSTDELHRALESSGLTRSASFGPQVRARASAKERLVPQLRDPSTTVPALEVWTVPGGTSLVGSYPADSAVVVSGGPEATVQLAAQGLLSPDRAAVLAGDLAAPANTTAPSTSPAAIKVAPDEVIGPRTAWFDTDTLTRRDSIYGIVHDASSYLLGPTGNAVGRSGQPSQWAEDDVAGHQTVAGYADGRSVTASSYGYDLLAAPDLAPPAAVDGYPATAWTVLRTDRSGTQGQWIQLDVGRRMSVPYIDIQLQSEGAWRPRVRAMRVTTETGSVVTEVSPAEATQRLAVPPGESRWYRLTFDRVDPEGPDTLGGGLREISIPGVTFTHYAQLPDDVSGLFGGADRGHIAYSMVRERVDPAQPFGGSEELVLSRRFEVPTRMDVVVAGSASFLPPPRGTPAGDDSPLLIDCGSGPSLVVDGQRYPLRITGRNSDVTAVRPVQVSLCTDGSRLTLTPGSHLVTVDQGATSILVDSLSIVGPGREPALAAARTTTVGAWNAEHRTVTIGAGSRAFLSVRENANASWTAKLNGATLVPLRLDGWQQGWIVPAGAGGTIVIENAAGEEYRRNLLIGLVGILVLVVLAVVPRWPGRRRGRPDRRDTPLMPWLARIPGVPPGSDAVSGPTRPRLPARLAWVGLATLAVVLVAGPVALAVPVLVVIARRWPTVPAWIAGATMAGAGIAVAVAPNSTPGSGQGAFGAATQVLGALALAAVLATLASWCWNRPLAGPDGPGPDGPGSDGPGREGPGLDEPGVDVPGAAQVGPSPSVAPSV</sequence>
<feature type="region of interest" description="Disordered" evidence="1">
    <location>
        <begin position="1301"/>
        <end position="1346"/>
    </location>
</feature>
<reference evidence="4 5" key="1">
    <citation type="submission" date="2022-04" db="EMBL/GenBank/DDBJ databases">
        <title>Genome diversity in the genus Frankia.</title>
        <authorList>
            <person name="Carlos-Shanley C."/>
            <person name="Hahn D."/>
        </authorList>
    </citation>
    <scope>NUCLEOTIDE SEQUENCE [LARGE SCALE GENOMIC DNA]</scope>
    <source>
        <strain evidence="4 5">Ag45/Mut15</strain>
    </source>
</reference>
<accession>A0ABT0JXQ3</accession>
<dbReference type="Gene3D" id="2.60.120.260">
    <property type="entry name" value="Galactose-binding domain-like"/>
    <property type="match status" value="1"/>
</dbReference>
<gene>
    <name evidence="4" type="ORF">MXD59_11175</name>
</gene>
<feature type="transmembrane region" description="Helical" evidence="2">
    <location>
        <begin position="248"/>
        <end position="267"/>
    </location>
</feature>
<feature type="transmembrane region" description="Helical" evidence="2">
    <location>
        <begin position="1272"/>
        <end position="1294"/>
    </location>
</feature>
<dbReference type="InterPro" id="IPR008979">
    <property type="entry name" value="Galactose-bd-like_sf"/>
</dbReference>
<feature type="compositionally biased region" description="Gly residues" evidence="1">
    <location>
        <begin position="1310"/>
        <end position="1320"/>
    </location>
</feature>
<dbReference type="SUPFAM" id="SSF49785">
    <property type="entry name" value="Galactose-binding domain-like"/>
    <property type="match status" value="1"/>
</dbReference>
<comment type="caution">
    <text evidence="4">The sequence shown here is derived from an EMBL/GenBank/DDBJ whole genome shotgun (WGS) entry which is preliminary data.</text>
</comment>
<feature type="transmembrane region" description="Helical" evidence="2">
    <location>
        <begin position="318"/>
        <end position="337"/>
    </location>
</feature>
<keyword evidence="2" id="KW-0812">Transmembrane</keyword>
<name>A0ABT0JXQ3_9ACTN</name>
<keyword evidence="2" id="KW-0472">Membrane</keyword>
<feature type="domain" description="Alpha-(1-&gt;3)-arabinofuranosyltransferase N-terminal GT-C" evidence="3">
    <location>
        <begin position="23"/>
        <end position="733"/>
    </location>
</feature>
<evidence type="ECO:0000259" key="3">
    <source>
        <dbReference type="Pfam" id="PF11847"/>
    </source>
</evidence>
<evidence type="ECO:0000313" key="4">
    <source>
        <dbReference type="EMBL" id="MCK9876330.1"/>
    </source>
</evidence>
<evidence type="ECO:0000313" key="5">
    <source>
        <dbReference type="Proteomes" id="UP001201873"/>
    </source>
</evidence>
<dbReference type="RefSeq" id="WP_248824621.1">
    <property type="nucleotide sequence ID" value="NZ_JALKFT010000009.1"/>
</dbReference>
<dbReference type="InterPro" id="IPR021798">
    <property type="entry name" value="AftD_N"/>
</dbReference>
<feature type="transmembrane region" description="Helical" evidence="2">
    <location>
        <begin position="210"/>
        <end position="236"/>
    </location>
</feature>
<protein>
    <submittedName>
        <fullName evidence="4">DUF3367 domain-containing protein</fullName>
    </submittedName>
</protein>
<feature type="transmembrane region" description="Helical" evidence="2">
    <location>
        <begin position="1241"/>
        <end position="1260"/>
    </location>
</feature>
<feature type="transmembrane region" description="Helical" evidence="2">
    <location>
        <begin position="1207"/>
        <end position="1235"/>
    </location>
</feature>
<keyword evidence="2" id="KW-1133">Transmembrane helix</keyword>
<dbReference type="EMBL" id="JALKFT010000009">
    <property type="protein sequence ID" value="MCK9876330.1"/>
    <property type="molecule type" value="Genomic_DNA"/>
</dbReference>
<evidence type="ECO:0000256" key="1">
    <source>
        <dbReference type="SAM" id="MobiDB-lite"/>
    </source>
</evidence>
<feature type="transmembrane region" description="Helical" evidence="2">
    <location>
        <begin position="1144"/>
        <end position="1164"/>
    </location>
</feature>
<dbReference type="Proteomes" id="UP001201873">
    <property type="component" value="Unassembled WGS sequence"/>
</dbReference>
<evidence type="ECO:0000256" key="2">
    <source>
        <dbReference type="SAM" id="Phobius"/>
    </source>
</evidence>
<feature type="transmembrane region" description="Helical" evidence="2">
    <location>
        <begin position="396"/>
        <end position="413"/>
    </location>
</feature>
<organism evidence="4 5">
    <name type="scientific">Frankia umida</name>
    <dbReference type="NCBI Taxonomy" id="573489"/>
    <lineage>
        <taxon>Bacteria</taxon>
        <taxon>Bacillati</taxon>
        <taxon>Actinomycetota</taxon>
        <taxon>Actinomycetes</taxon>
        <taxon>Frankiales</taxon>
        <taxon>Frankiaceae</taxon>
        <taxon>Frankia</taxon>
    </lineage>
</organism>
<feature type="transmembrane region" description="Helical" evidence="2">
    <location>
        <begin position="70"/>
        <end position="89"/>
    </location>
</feature>
<keyword evidence="5" id="KW-1185">Reference proteome</keyword>
<dbReference type="Pfam" id="PF11847">
    <property type="entry name" value="GT-C_AftD"/>
    <property type="match status" value="1"/>
</dbReference>
<feature type="transmembrane region" description="Helical" evidence="2">
    <location>
        <begin position="434"/>
        <end position="457"/>
    </location>
</feature>